<evidence type="ECO:0008006" key="5">
    <source>
        <dbReference type="Google" id="ProtNLM"/>
    </source>
</evidence>
<organism evidence="3 4">
    <name type="scientific">Brevundimonas halotolerans</name>
    <dbReference type="NCBI Taxonomy" id="69670"/>
    <lineage>
        <taxon>Bacteria</taxon>
        <taxon>Pseudomonadati</taxon>
        <taxon>Pseudomonadota</taxon>
        <taxon>Alphaproteobacteria</taxon>
        <taxon>Caulobacterales</taxon>
        <taxon>Caulobacteraceae</taxon>
        <taxon>Brevundimonas</taxon>
    </lineage>
</organism>
<dbReference type="OrthoDB" id="5523615at2"/>
<proteinExistence type="predicted"/>
<dbReference type="AlphaFoldDB" id="A0A7W9A268"/>
<evidence type="ECO:0000313" key="4">
    <source>
        <dbReference type="Proteomes" id="UP000548978"/>
    </source>
</evidence>
<dbReference type="Proteomes" id="UP000548978">
    <property type="component" value="Unassembled WGS sequence"/>
</dbReference>
<feature type="chain" id="PRO_5031338780" description="DUF1570 domain-containing protein" evidence="2">
    <location>
        <begin position="29"/>
        <end position="505"/>
    </location>
</feature>
<sequence length="505" mass="56186">MGIITRLGLALCAALLLAVTAAATPARAAWLKAETPNFIIYSEGGERPLREYATKLEVYDRFLRMRFGVPLDRPVGRKLPIYLVRRQRDLEQVRPGLGNTVAGFYYPGEEDIFAVAVTGDGDFTLLHEYAHHFFFQHFSTYYPGWLVEGLAEYVMTARIWPDRIQVGAHNENRASWLMNSSWLPLEELLTNRFGEIEHEPHRLTYYPVAWLLTHWFMSSPERVVQLEAYLGLIRQGVDPVTAMQQATGLSLAQLRNVLRDHMYGRIELNTYDIDLDIQVEISRLPPSADDLLLLGQRLKMPMSEEDRAMALEESRRMAARHPDDPLALLVLGHAELHMGDRAAGEAAFTRLLEQQPENIEALQFMAMARIEDAADLPDERTDLMNRARGYLVTAYGADPGNYLTLLLIARSRDGAPGYPNDNDLATWEMAFIAAPQLSGIRLGAGHAFLAAGDKATAIALLEPLANAPHGGEGAESAQKLIDQANGVVREDSAEAEPEAETAAAD</sequence>
<feature type="region of interest" description="Disordered" evidence="1">
    <location>
        <begin position="468"/>
        <end position="505"/>
    </location>
</feature>
<feature type="signal peptide" evidence="2">
    <location>
        <begin position="1"/>
        <end position="28"/>
    </location>
</feature>
<keyword evidence="4" id="KW-1185">Reference proteome</keyword>
<protein>
    <recommendedName>
        <fullName evidence="5">DUF1570 domain-containing protein</fullName>
    </recommendedName>
</protein>
<dbReference type="Gene3D" id="1.25.40.10">
    <property type="entry name" value="Tetratricopeptide repeat domain"/>
    <property type="match status" value="1"/>
</dbReference>
<dbReference type="InterPro" id="IPR011990">
    <property type="entry name" value="TPR-like_helical_dom_sf"/>
</dbReference>
<comment type="caution">
    <text evidence="3">The sequence shown here is derived from an EMBL/GenBank/DDBJ whole genome shotgun (WGS) entry which is preliminary data.</text>
</comment>
<dbReference type="SUPFAM" id="SSF48452">
    <property type="entry name" value="TPR-like"/>
    <property type="match status" value="1"/>
</dbReference>
<reference evidence="3 4" key="1">
    <citation type="submission" date="2020-08" db="EMBL/GenBank/DDBJ databases">
        <title>Genomic Encyclopedia of Type Strains, Phase IV (KMG-IV): sequencing the most valuable type-strain genomes for metagenomic binning, comparative biology and taxonomic classification.</title>
        <authorList>
            <person name="Goeker M."/>
        </authorList>
    </citation>
    <scope>NUCLEOTIDE SEQUENCE [LARGE SCALE GENOMIC DNA]</scope>
    <source>
        <strain evidence="3 4">DSM 24448</strain>
    </source>
</reference>
<gene>
    <name evidence="3" type="ORF">FHS65_000747</name>
</gene>
<name>A0A7W9A268_9CAUL</name>
<dbReference type="EMBL" id="JACIJB010000001">
    <property type="protein sequence ID" value="MBB5660029.1"/>
    <property type="molecule type" value="Genomic_DNA"/>
</dbReference>
<evidence type="ECO:0000256" key="1">
    <source>
        <dbReference type="SAM" id="MobiDB-lite"/>
    </source>
</evidence>
<keyword evidence="2" id="KW-0732">Signal</keyword>
<dbReference type="RefSeq" id="WP_123286089.1">
    <property type="nucleotide sequence ID" value="NZ_JACIJB010000001.1"/>
</dbReference>
<evidence type="ECO:0000256" key="2">
    <source>
        <dbReference type="SAM" id="SignalP"/>
    </source>
</evidence>
<accession>A0A7W9A268</accession>
<evidence type="ECO:0000313" key="3">
    <source>
        <dbReference type="EMBL" id="MBB5660029.1"/>
    </source>
</evidence>